<reference evidence="2 3" key="1">
    <citation type="submission" date="2019-02" db="EMBL/GenBank/DDBJ databases">
        <title>Genomic Encyclopedia of Archaeal and Bacterial Type Strains, Phase II (KMG-II): from individual species to whole genera.</title>
        <authorList>
            <person name="Goeker M."/>
        </authorList>
    </citation>
    <scope>NUCLEOTIDE SEQUENCE [LARGE SCALE GENOMIC DNA]</scope>
    <source>
        <strain evidence="2 3">DSM 18101</strain>
    </source>
</reference>
<feature type="chain" id="PRO_5020771290" evidence="1">
    <location>
        <begin position="24"/>
        <end position="691"/>
    </location>
</feature>
<protein>
    <submittedName>
        <fullName evidence="2">Uncharacterized protein</fullName>
    </submittedName>
</protein>
<evidence type="ECO:0000256" key="1">
    <source>
        <dbReference type="SAM" id="SignalP"/>
    </source>
</evidence>
<name>A0A4Q7YFX9_9BACT</name>
<organism evidence="2 3">
    <name type="scientific">Edaphobacter modestus</name>
    <dbReference type="NCBI Taxonomy" id="388466"/>
    <lineage>
        <taxon>Bacteria</taxon>
        <taxon>Pseudomonadati</taxon>
        <taxon>Acidobacteriota</taxon>
        <taxon>Terriglobia</taxon>
        <taxon>Terriglobales</taxon>
        <taxon>Acidobacteriaceae</taxon>
        <taxon>Edaphobacter</taxon>
    </lineage>
</organism>
<gene>
    <name evidence="2" type="ORF">BDD14_5764</name>
</gene>
<evidence type="ECO:0000313" key="3">
    <source>
        <dbReference type="Proteomes" id="UP000292958"/>
    </source>
</evidence>
<accession>A0A4Q7YFX9</accession>
<keyword evidence="1" id="KW-0732">Signal</keyword>
<dbReference type="Proteomes" id="UP000292958">
    <property type="component" value="Unassembled WGS sequence"/>
</dbReference>
<keyword evidence="3" id="KW-1185">Reference proteome</keyword>
<proteinExistence type="predicted"/>
<comment type="caution">
    <text evidence="2">The sequence shown here is derived from an EMBL/GenBank/DDBJ whole genome shotgun (WGS) entry which is preliminary data.</text>
</comment>
<sequence length="691" mass="77130">MRTCRRASTALASLFFLFTCTRATVLRADPIAADISAVKQGPIEVSATKSALTIRWTDASSQQWSAVFALDDKLPLITSIAVGGSNVVEKATPVYRCSTGTRTGGWDAFFDFPPARPQGTRNFIQSFHPTAATVRTVGDRVEVSFNGMEMGIFSGTMRYIFYPGSALIQQVAVLETNEPSIAYTYDAGLQMASEADRRPGINMASTIVYYDAEGKLQSITSPYGSERHTLQVHYRAVAAKMGVGSIVALPSPHRYLFARDYSTNMGYAWYSSWRGKVGLGIQQPLDDNTSIYPWMNAPPGTKQEMGIFFLLGSGSANQTLDKALSYTNKDFFPHIDGYVTFAPHWHFAFTEQAVGTGTTWVPPFKPGLESIGVDSAMIMDFHIDGHPADLTGLRMRELDDYYKACRQQSDNKFLLIPAEEADVILGGHWSLTFPKPVYWLMDRKANESFATPDPKYGTVYRVHTPEDMWKLVQVEHGYAYQTHPRTKGSTGYPDKILNTAYFRDPQYFGTGWKAMPSDLSSPRLGERGFRTVDDVNNLGLHKVMLGEVDMFQISKTDELYGHMNVNYVRIPKLPDFDHYKVLLDAVARGDSFISTGEVLMPQSKISSAGGDSIHVEIETTSTFPLRIAEVVWGDGKSTHTEQFELDTTHEFEKRAFQWNVNAPAWRWARVAVWDIAGGGAFSNPVWREEQK</sequence>
<dbReference type="EMBL" id="SHKW01000002">
    <property type="protein sequence ID" value="RZU35674.1"/>
    <property type="molecule type" value="Genomic_DNA"/>
</dbReference>
<feature type="signal peptide" evidence="1">
    <location>
        <begin position="1"/>
        <end position="23"/>
    </location>
</feature>
<dbReference type="AlphaFoldDB" id="A0A4Q7YFX9"/>
<evidence type="ECO:0000313" key="2">
    <source>
        <dbReference type="EMBL" id="RZU35674.1"/>
    </source>
</evidence>